<evidence type="ECO:0000313" key="2">
    <source>
        <dbReference type="EMBL" id="KDQ58998.1"/>
    </source>
</evidence>
<gene>
    <name evidence="2" type="ORF">JAAARDRAFT_46613</name>
</gene>
<proteinExistence type="predicted"/>
<organism evidence="2 3">
    <name type="scientific">Jaapia argillacea MUCL 33604</name>
    <dbReference type="NCBI Taxonomy" id="933084"/>
    <lineage>
        <taxon>Eukaryota</taxon>
        <taxon>Fungi</taxon>
        <taxon>Dikarya</taxon>
        <taxon>Basidiomycota</taxon>
        <taxon>Agaricomycotina</taxon>
        <taxon>Agaricomycetes</taxon>
        <taxon>Agaricomycetidae</taxon>
        <taxon>Jaapiales</taxon>
        <taxon>Jaapiaceae</taxon>
        <taxon>Jaapia</taxon>
    </lineage>
</organism>
<evidence type="ECO:0000256" key="1">
    <source>
        <dbReference type="SAM" id="MobiDB-lite"/>
    </source>
</evidence>
<protein>
    <submittedName>
        <fullName evidence="2">Uncharacterized protein</fullName>
    </submittedName>
</protein>
<name>A0A067PW08_9AGAM</name>
<accession>A0A067PW08</accession>
<keyword evidence="3" id="KW-1185">Reference proteome</keyword>
<feature type="region of interest" description="Disordered" evidence="1">
    <location>
        <begin position="1"/>
        <end position="92"/>
    </location>
</feature>
<reference evidence="3" key="1">
    <citation type="journal article" date="2014" name="Proc. Natl. Acad. Sci. U.S.A.">
        <title>Extensive sampling of basidiomycete genomes demonstrates inadequacy of the white-rot/brown-rot paradigm for wood decay fungi.</title>
        <authorList>
            <person name="Riley R."/>
            <person name="Salamov A.A."/>
            <person name="Brown D.W."/>
            <person name="Nagy L.G."/>
            <person name="Floudas D."/>
            <person name="Held B.W."/>
            <person name="Levasseur A."/>
            <person name="Lombard V."/>
            <person name="Morin E."/>
            <person name="Otillar R."/>
            <person name="Lindquist E.A."/>
            <person name="Sun H."/>
            <person name="LaButti K.M."/>
            <person name="Schmutz J."/>
            <person name="Jabbour D."/>
            <person name="Luo H."/>
            <person name="Baker S.E."/>
            <person name="Pisabarro A.G."/>
            <person name="Walton J.D."/>
            <person name="Blanchette R.A."/>
            <person name="Henrissat B."/>
            <person name="Martin F."/>
            <person name="Cullen D."/>
            <person name="Hibbett D.S."/>
            <person name="Grigoriev I.V."/>
        </authorList>
    </citation>
    <scope>NUCLEOTIDE SEQUENCE [LARGE SCALE GENOMIC DNA]</scope>
    <source>
        <strain evidence="3">MUCL 33604</strain>
    </source>
</reference>
<dbReference type="Proteomes" id="UP000027265">
    <property type="component" value="Unassembled WGS sequence"/>
</dbReference>
<sequence length="337" mass="36086">MVNESYCEVTNGRDIPDIVKGGSNASPPEVRVPEGSAIRGSSAEPSYTIPLDSNSLVTPNTALNANPPFSAESPPELSSNADPPIPAPSSTLESESFQRFYADCSKFSAEKPPIADYSLERKRQFVATMLLEWERLRVNAEVFNPDQTVQAELTSVKDSLEMFERRLAGPQKILSSVLRLLYARLSDENIVEAECTIISKQAAQVVDISQSTVGGQSTNANLPNRPTISSSSECAQSEEPTKFSIVNPQISGTPPGPPSPIADVASPRTGWDVGANSGLTPHTIASTSADTLPDIVPPPLRETSQYDPVPQKAMSPPPACPCSNPGGHVQWPMQMET</sequence>
<evidence type="ECO:0000313" key="3">
    <source>
        <dbReference type="Proteomes" id="UP000027265"/>
    </source>
</evidence>
<dbReference type="AlphaFoldDB" id="A0A067PW08"/>
<dbReference type="EMBL" id="KL197716">
    <property type="protein sequence ID" value="KDQ58998.1"/>
    <property type="molecule type" value="Genomic_DNA"/>
</dbReference>
<dbReference type="InParanoid" id="A0A067PW08"/>
<dbReference type="HOGENOM" id="CLU_824020_0_0_1"/>
<feature type="region of interest" description="Disordered" evidence="1">
    <location>
        <begin position="298"/>
        <end position="337"/>
    </location>
</feature>
<feature type="compositionally biased region" description="Polar residues" evidence="1">
    <location>
        <begin position="51"/>
        <end position="64"/>
    </location>
</feature>